<dbReference type="PANTHER" id="PTHR35579">
    <property type="entry name" value="CRISPR SYSTEM CMS ENDORIBONUCLEASE CSM3"/>
    <property type="match status" value="1"/>
</dbReference>
<dbReference type="EMBL" id="CP132914">
    <property type="protein sequence ID" value="WMB74798.1"/>
    <property type="molecule type" value="Genomic_DNA"/>
</dbReference>
<dbReference type="Proteomes" id="UP001236800">
    <property type="component" value="Chromosome"/>
</dbReference>
<feature type="domain" description="CRISPR type III-associated protein" evidence="2">
    <location>
        <begin position="254"/>
        <end position="452"/>
    </location>
</feature>
<evidence type="ECO:0000256" key="1">
    <source>
        <dbReference type="ARBA" id="ARBA00023118"/>
    </source>
</evidence>
<name>A0AA50Q851_9GAMM</name>
<protein>
    <submittedName>
        <fullName evidence="3">RAMP superfamily CRISPR-associated protein</fullName>
    </submittedName>
</protein>
<dbReference type="Pfam" id="PF03787">
    <property type="entry name" value="RAMPs"/>
    <property type="match status" value="2"/>
</dbReference>
<dbReference type="RefSeq" id="WP_306685217.1">
    <property type="nucleotide sequence ID" value="NZ_CP132914.1"/>
</dbReference>
<dbReference type="GeneID" id="301339408"/>
<dbReference type="AlphaFoldDB" id="A0AA50Q851"/>
<dbReference type="CDD" id="cd09726">
    <property type="entry name" value="RAMP_I_III"/>
    <property type="match status" value="2"/>
</dbReference>
<evidence type="ECO:0000313" key="3">
    <source>
        <dbReference type="EMBL" id="WMB74798.1"/>
    </source>
</evidence>
<organism evidence="3">
    <name type="scientific">Shewanella oncorhynchi</name>
    <dbReference type="NCBI Taxonomy" id="2726434"/>
    <lineage>
        <taxon>Bacteria</taxon>
        <taxon>Pseudomonadati</taxon>
        <taxon>Pseudomonadota</taxon>
        <taxon>Gammaproteobacteria</taxon>
        <taxon>Alteromonadales</taxon>
        <taxon>Shewanellaceae</taxon>
        <taxon>Shewanella</taxon>
    </lineage>
</organism>
<gene>
    <name evidence="3" type="ORF">RA178_09455</name>
</gene>
<feature type="domain" description="CRISPR type III-associated protein" evidence="2">
    <location>
        <begin position="14"/>
        <end position="196"/>
    </location>
</feature>
<dbReference type="InterPro" id="IPR052216">
    <property type="entry name" value="CRISPR_Csm3_endoribonuclease"/>
</dbReference>
<dbReference type="PANTHER" id="PTHR35579:SF6">
    <property type="entry name" value="DUF324 DOMAIN-CONTAINING PROTEIN"/>
    <property type="match status" value="1"/>
</dbReference>
<proteinExistence type="predicted"/>
<reference evidence="3" key="1">
    <citation type="submission" date="2023-08" db="EMBL/GenBank/DDBJ databases">
        <title>Complete genome sequence of Shewanella oncorhynchi Z-P2, a siderophore putrebactin-producing bacterium.</title>
        <authorList>
            <person name="Zhang Y."/>
        </authorList>
    </citation>
    <scope>NUCLEOTIDE SEQUENCE</scope>
    <source>
        <strain evidence="3">Z-P2</strain>
    </source>
</reference>
<sequence>MISARPIYHYAHVEFEALTPHGIQAGKGDSTHDVLLMRDPNGLPCIPATSLAGVLRHLYAQHYGIAAENELFGYAEGNQGQPSWVTFTTALVHDSHNKAVEGLRGDIEKDAVLSFLARSKPLVRQRVRLTEKGAAADTGKFDTTLIPAGVRYSAFIGYWSDGSPAAEVSWTQLLNLLSSQSFRLGHGTRAGSGSFKINQLHTNRWDLTTSEGQQGFCQRSRRRVSIKGLVPQQLLPLADKALTIEIALQAEAGWRIGGGETPLSPSNENGRLPDLLPQNEKRISWQHNKAIIEDKIPVMPASAIKGALSHRFAFHYRCLAAEFVNRLETQMLTPNNQCPGVQTVFGYVAEGEQENQDTAQAGLLLIDDLYLESPTVTKQVHNRIDHFTGGIINGALFEEELLWQTQITLKLTVLQAERLDARCKRALERTLHDLAQGWLPLGASGSRGQGTFLGTGAIEYSDAGWSKKDQQFEEQCA</sequence>
<dbReference type="GO" id="GO:0051607">
    <property type="term" value="P:defense response to virus"/>
    <property type="evidence" value="ECO:0007669"/>
    <property type="project" value="UniProtKB-KW"/>
</dbReference>
<dbReference type="KEGG" id="sog:RA178_09455"/>
<evidence type="ECO:0000259" key="2">
    <source>
        <dbReference type="Pfam" id="PF03787"/>
    </source>
</evidence>
<accession>A0AA50Q851</accession>
<keyword evidence="1" id="KW-0051">Antiviral defense</keyword>
<dbReference type="InterPro" id="IPR005537">
    <property type="entry name" value="RAMP_III_fam"/>
</dbReference>